<evidence type="ECO:0000313" key="2">
    <source>
        <dbReference type="EMBL" id="SNT03357.1"/>
    </source>
</evidence>
<reference evidence="3" key="1">
    <citation type="submission" date="2017-06" db="EMBL/GenBank/DDBJ databases">
        <authorList>
            <person name="Varghese N."/>
            <person name="Submissions S."/>
        </authorList>
    </citation>
    <scope>NUCLEOTIDE SEQUENCE [LARGE SCALE GENOMIC DNA]</scope>
    <source>
        <strain evidence="3">LNB2</strain>
    </source>
</reference>
<sequence>MMRRLVGPAFLLLGAACLGAWASAPRAAWPESPAEAADRAHFPESGMIVRGEIGEAIERRDAAGVAEGARALAAMGGGLSIASRARIAPFLSEAERARLAARFDANDDPVVHSTLEAEVPADHRIVEGIAWDGATGRLFAGTVIDGELLVSEGGGWRGVPLDGPVGGLFGMAVDAPRRRLWITSGVAEQVARPERAFRGLIAVDLDRLAVARRVPLPAEETGSPGDLAIGADGTVYVSNGESGAIHICAPGCAALDELVAPGRFRNPQGLALSRDGRRLYIADYGYGIAIFDLRSRHLSRLAAAVPMMLDGIDGLMRHGDDLVAIQNGTNPRRIVRLRLARGGREVRRLDVLARSSPDWAEPTLGVIADRRLLFVADGQWERYAARGRPINSEPARPTPIRALDLPK</sequence>
<protein>
    <recommendedName>
        <fullName evidence="4">Sugar lactone lactonase YvrE</fullName>
    </recommendedName>
</protein>
<dbReference type="AlphaFoldDB" id="A0A239JC02"/>
<proteinExistence type="predicted"/>
<accession>A0A239JC02</accession>
<feature type="chain" id="PRO_5012534444" description="Sugar lactone lactonase YvrE" evidence="1">
    <location>
        <begin position="23"/>
        <end position="407"/>
    </location>
</feature>
<evidence type="ECO:0008006" key="4">
    <source>
        <dbReference type="Google" id="ProtNLM"/>
    </source>
</evidence>
<dbReference type="InterPro" id="IPR015943">
    <property type="entry name" value="WD40/YVTN_repeat-like_dom_sf"/>
</dbReference>
<dbReference type="Proteomes" id="UP000198281">
    <property type="component" value="Unassembled WGS sequence"/>
</dbReference>
<dbReference type="Gene3D" id="2.130.10.10">
    <property type="entry name" value="YVTN repeat-like/Quinoprotein amine dehydrogenase"/>
    <property type="match status" value="1"/>
</dbReference>
<dbReference type="PROSITE" id="PS51257">
    <property type="entry name" value="PROKAR_LIPOPROTEIN"/>
    <property type="match status" value="1"/>
</dbReference>
<gene>
    <name evidence="2" type="ORF">SAMN06295912_1334</name>
</gene>
<feature type="signal peptide" evidence="1">
    <location>
        <begin position="1"/>
        <end position="22"/>
    </location>
</feature>
<organism evidence="2 3">
    <name type="scientific">Edaphosphingomonas laterariae</name>
    <dbReference type="NCBI Taxonomy" id="861865"/>
    <lineage>
        <taxon>Bacteria</taxon>
        <taxon>Pseudomonadati</taxon>
        <taxon>Pseudomonadota</taxon>
        <taxon>Alphaproteobacteria</taxon>
        <taxon>Sphingomonadales</taxon>
        <taxon>Rhizorhabdaceae</taxon>
        <taxon>Edaphosphingomonas</taxon>
    </lineage>
</organism>
<keyword evidence="1" id="KW-0732">Signal</keyword>
<keyword evidence="3" id="KW-1185">Reference proteome</keyword>
<name>A0A239JC02_9SPHN</name>
<evidence type="ECO:0000256" key="1">
    <source>
        <dbReference type="SAM" id="SignalP"/>
    </source>
</evidence>
<dbReference type="EMBL" id="FZOS01000033">
    <property type="protein sequence ID" value="SNT03357.1"/>
    <property type="molecule type" value="Genomic_DNA"/>
</dbReference>
<evidence type="ECO:0000313" key="3">
    <source>
        <dbReference type="Proteomes" id="UP000198281"/>
    </source>
</evidence>
<dbReference type="RefSeq" id="WP_089220948.1">
    <property type="nucleotide sequence ID" value="NZ_FZOS01000033.1"/>
</dbReference>
<dbReference type="OrthoDB" id="8584394at2"/>
<dbReference type="SUPFAM" id="SSF63829">
    <property type="entry name" value="Calcium-dependent phosphotriesterase"/>
    <property type="match status" value="1"/>
</dbReference>